<feature type="transmembrane region" description="Helical" evidence="1">
    <location>
        <begin position="55"/>
        <end position="77"/>
    </location>
</feature>
<dbReference type="KEGG" id="mcui:G8O30_15815"/>
<keyword evidence="1" id="KW-0472">Membrane</keyword>
<proteinExistence type="predicted"/>
<accession>A0A7S8CE31</accession>
<dbReference type="AlphaFoldDB" id="A0A7S8CE31"/>
<sequence>MNKTVQLQDFKKVPLLLTLLLSFITFGVYMAYWFIRERKNFTNQEGIRVISIKLWWAFLLFLIVSFFHSLIGTFLFTPYGLAITESVDVILSAYFLGLLYYSVFRIRDIVEDTHQEKIFKPWLLVLFHIWYVQYKVNQAHRQPLHQKHR</sequence>
<feature type="transmembrane region" description="Helical" evidence="1">
    <location>
        <begin position="89"/>
        <end position="106"/>
    </location>
</feature>
<dbReference type="Proteomes" id="UP000593626">
    <property type="component" value="Chromosome"/>
</dbReference>
<organism evidence="2 3">
    <name type="scientific">Mangrovibacillus cuniculi</name>
    <dbReference type="NCBI Taxonomy" id="2593652"/>
    <lineage>
        <taxon>Bacteria</taxon>
        <taxon>Bacillati</taxon>
        <taxon>Bacillota</taxon>
        <taxon>Bacilli</taxon>
        <taxon>Bacillales</taxon>
        <taxon>Bacillaceae</taxon>
        <taxon>Mangrovibacillus</taxon>
    </lineage>
</organism>
<evidence type="ECO:0000256" key="1">
    <source>
        <dbReference type="SAM" id="Phobius"/>
    </source>
</evidence>
<name>A0A7S8CE31_9BACI</name>
<keyword evidence="1" id="KW-1133">Transmembrane helix</keyword>
<evidence type="ECO:0008006" key="4">
    <source>
        <dbReference type="Google" id="ProtNLM"/>
    </source>
</evidence>
<dbReference type="RefSeq" id="WP_239672969.1">
    <property type="nucleotide sequence ID" value="NZ_CP049742.1"/>
</dbReference>
<gene>
    <name evidence="2" type="ORF">G8O30_15815</name>
</gene>
<keyword evidence="1" id="KW-0812">Transmembrane</keyword>
<feature type="transmembrane region" description="Helical" evidence="1">
    <location>
        <begin position="15"/>
        <end position="35"/>
    </location>
</feature>
<evidence type="ECO:0000313" key="3">
    <source>
        <dbReference type="Proteomes" id="UP000593626"/>
    </source>
</evidence>
<evidence type="ECO:0000313" key="2">
    <source>
        <dbReference type="EMBL" id="QPC48280.1"/>
    </source>
</evidence>
<reference evidence="2 3" key="1">
    <citation type="submission" date="2019-07" db="EMBL/GenBank/DDBJ databases">
        <title>Genome sequence of 2 isolates from Red Sea Mangroves.</title>
        <authorList>
            <person name="Sefrji F."/>
            <person name="Michoud G."/>
            <person name="Merlino G."/>
            <person name="Daffonchio D."/>
        </authorList>
    </citation>
    <scope>NUCLEOTIDE SEQUENCE [LARGE SCALE GENOMIC DNA]</scope>
    <source>
        <strain evidence="2 3">R1DC41</strain>
    </source>
</reference>
<protein>
    <recommendedName>
        <fullName evidence="4">DUF4234 domain-containing protein</fullName>
    </recommendedName>
</protein>
<dbReference type="EMBL" id="CP049742">
    <property type="protein sequence ID" value="QPC48280.1"/>
    <property type="molecule type" value="Genomic_DNA"/>
</dbReference>
<keyword evidence="3" id="KW-1185">Reference proteome</keyword>